<dbReference type="Proteomes" id="UP000019487">
    <property type="component" value="Unassembled WGS sequence"/>
</dbReference>
<gene>
    <name evidence="1" type="ORF">SBOR_2665</name>
</gene>
<protein>
    <submittedName>
        <fullName evidence="1">Uncharacterized protein</fullName>
    </submittedName>
</protein>
<name>W9CMA0_SCLBF</name>
<reference evidence="1 2" key="1">
    <citation type="journal article" date="2014" name="Genome Announc.">
        <title>Draft genome sequence of Sclerotinia borealis, a psychrophilic plant pathogenic fungus.</title>
        <authorList>
            <person name="Mardanov A.V."/>
            <person name="Beletsky A.V."/>
            <person name="Kadnikov V.V."/>
            <person name="Ignatov A.N."/>
            <person name="Ravin N.V."/>
        </authorList>
    </citation>
    <scope>NUCLEOTIDE SEQUENCE [LARGE SCALE GENOMIC DNA]</scope>
    <source>
        <strain evidence="2">F-4157</strain>
    </source>
</reference>
<dbReference type="AlphaFoldDB" id="W9CMA0"/>
<accession>W9CMA0</accession>
<sequence length="161" mass="18756">MAALRKIPLELREKIYGPVLELDDEEPLPFCSVITQLKDMGAFERALIPERDLYLEFLTFRIKNSVLRIRPKTITTGLFSEFKYDSTELMCPMARDSIRAVNVEIPGSAGLAGEWTHAKLKLRDTKGYPYKFKDRKFKTRMIPDFIFEVRNAKTFFLDPTR</sequence>
<evidence type="ECO:0000313" key="2">
    <source>
        <dbReference type="Proteomes" id="UP000019487"/>
    </source>
</evidence>
<keyword evidence="2" id="KW-1185">Reference proteome</keyword>
<dbReference type="HOGENOM" id="CLU_1644703_0_0_1"/>
<dbReference type="OrthoDB" id="10508501at2759"/>
<comment type="caution">
    <text evidence="1">The sequence shown here is derived from an EMBL/GenBank/DDBJ whole genome shotgun (WGS) entry which is preliminary data.</text>
</comment>
<evidence type="ECO:0000313" key="1">
    <source>
        <dbReference type="EMBL" id="ESZ96951.1"/>
    </source>
</evidence>
<organism evidence="1 2">
    <name type="scientific">Sclerotinia borealis (strain F-4128)</name>
    <dbReference type="NCBI Taxonomy" id="1432307"/>
    <lineage>
        <taxon>Eukaryota</taxon>
        <taxon>Fungi</taxon>
        <taxon>Dikarya</taxon>
        <taxon>Ascomycota</taxon>
        <taxon>Pezizomycotina</taxon>
        <taxon>Leotiomycetes</taxon>
        <taxon>Helotiales</taxon>
        <taxon>Sclerotiniaceae</taxon>
        <taxon>Sclerotinia</taxon>
    </lineage>
</organism>
<proteinExistence type="predicted"/>
<dbReference type="EMBL" id="AYSA01000114">
    <property type="protein sequence ID" value="ESZ96951.1"/>
    <property type="molecule type" value="Genomic_DNA"/>
</dbReference>